<dbReference type="Gene3D" id="3.30.710.10">
    <property type="entry name" value="Potassium Channel Kv1.1, Chain A"/>
    <property type="match status" value="1"/>
</dbReference>
<name>A0A0K0G3P7_STRVS</name>
<dbReference type="PROSITE" id="PS50097">
    <property type="entry name" value="BTB"/>
    <property type="match status" value="1"/>
</dbReference>
<dbReference type="SUPFAM" id="SSF49599">
    <property type="entry name" value="TRAF domain-like"/>
    <property type="match status" value="1"/>
</dbReference>
<dbReference type="Gene3D" id="2.60.210.10">
    <property type="entry name" value="Apoptosis, Tumor Necrosis Factor Receptor Associated Protein 2, Chain A"/>
    <property type="match status" value="1"/>
</dbReference>
<dbReference type="PANTHER" id="PTHR24413">
    <property type="entry name" value="SPECKLE-TYPE POZ PROTEIN"/>
    <property type="match status" value="1"/>
</dbReference>
<accession>A0A0K0G3P7</accession>
<reference evidence="3" key="1">
    <citation type="submission" date="2014-07" db="EMBL/GenBank/DDBJ databases">
        <authorList>
            <person name="Martin A.A"/>
            <person name="De Silva N."/>
        </authorList>
    </citation>
    <scope>NUCLEOTIDE SEQUENCE</scope>
</reference>
<dbReference type="Pfam" id="PF00651">
    <property type="entry name" value="BTB"/>
    <property type="match status" value="1"/>
</dbReference>
<feature type="domain" description="MATH" evidence="2">
    <location>
        <begin position="58"/>
        <end position="187"/>
    </location>
</feature>
<protein>
    <submittedName>
        <fullName evidence="4">Speckle-type POZ protein (inferred by orthology to a human protein)</fullName>
    </submittedName>
</protein>
<dbReference type="InterPro" id="IPR002083">
    <property type="entry name" value="MATH/TRAF_dom"/>
</dbReference>
<organism evidence="3 4">
    <name type="scientific">Strongyloides venezuelensis</name>
    <name type="common">Threadworm</name>
    <dbReference type="NCBI Taxonomy" id="75913"/>
    <lineage>
        <taxon>Eukaryota</taxon>
        <taxon>Metazoa</taxon>
        <taxon>Ecdysozoa</taxon>
        <taxon>Nematoda</taxon>
        <taxon>Chromadorea</taxon>
        <taxon>Rhabditida</taxon>
        <taxon>Tylenchina</taxon>
        <taxon>Panagrolaimomorpha</taxon>
        <taxon>Strongyloidoidea</taxon>
        <taxon>Strongyloididae</taxon>
        <taxon>Strongyloides</taxon>
    </lineage>
</organism>
<dbReference type="Proteomes" id="UP000035680">
    <property type="component" value="Unassembled WGS sequence"/>
</dbReference>
<sequence>MESLFLIIKFISFILNINKYFNCKLFNFKIKSSKIKKMYSQMYPSVNNTSFHMDSTLTFESTWEISKYEISKDLFLSLQSHVFHNDQNKEMGWRLTIYRRIDDDKKDDFFSFFVNLENILPEKKKAKVKLGLLNNKNEKVLFEESCIKNIHGRELCYTFFDFFGKKYINNNSDDLLFLGNLKIFCEITLLGDSNDTRNSQNLSPIINTSKLLFSQKYSDFTITVDGIDIKTHRMVLSLRSPVFDAMFNSNVQECQSNRVEIKDFNVEVVKEMLTYIYTNTCPKIKKLALELMVIADKYEINDLKTIAEEQLYQSLCKGNVLDYLIIADTYSVNRLKNFCLDFIVIHAKDVVKNKNWKEFVIRYPLLMEILLKRALKIK</sequence>
<proteinExistence type="predicted"/>
<dbReference type="PROSITE" id="PS50144">
    <property type="entry name" value="MATH"/>
    <property type="match status" value="1"/>
</dbReference>
<dbReference type="STRING" id="75913.A0A0K0G3P7"/>
<dbReference type="Gene3D" id="1.25.40.420">
    <property type="match status" value="1"/>
</dbReference>
<dbReference type="AlphaFoldDB" id="A0A0K0G3P7"/>
<evidence type="ECO:0000313" key="4">
    <source>
        <dbReference type="WBParaSite" id="SVE_1935400.1"/>
    </source>
</evidence>
<dbReference type="FunFam" id="3.30.710.10:FF:000159">
    <property type="entry name" value="Speckle-type POZ protein B"/>
    <property type="match status" value="1"/>
</dbReference>
<reference evidence="4" key="2">
    <citation type="submission" date="2015-08" db="UniProtKB">
        <authorList>
            <consortium name="WormBaseParasite"/>
        </authorList>
    </citation>
    <scope>IDENTIFICATION</scope>
</reference>
<dbReference type="InterPro" id="IPR011333">
    <property type="entry name" value="SKP1/BTB/POZ_sf"/>
</dbReference>
<dbReference type="SUPFAM" id="SSF54695">
    <property type="entry name" value="POZ domain"/>
    <property type="match status" value="1"/>
</dbReference>
<dbReference type="WBParaSite" id="SVE_1935400.1">
    <property type="protein sequence ID" value="SVE_1935400.1"/>
    <property type="gene ID" value="SVE_1935400"/>
</dbReference>
<evidence type="ECO:0000313" key="3">
    <source>
        <dbReference type="Proteomes" id="UP000035680"/>
    </source>
</evidence>
<evidence type="ECO:0000259" key="2">
    <source>
        <dbReference type="PROSITE" id="PS50144"/>
    </source>
</evidence>
<evidence type="ECO:0000259" key="1">
    <source>
        <dbReference type="PROSITE" id="PS50097"/>
    </source>
</evidence>
<dbReference type="SMART" id="SM00225">
    <property type="entry name" value="BTB"/>
    <property type="match status" value="1"/>
</dbReference>
<dbReference type="InterPro" id="IPR000210">
    <property type="entry name" value="BTB/POZ_dom"/>
</dbReference>
<dbReference type="InterPro" id="IPR008974">
    <property type="entry name" value="TRAF-like"/>
</dbReference>
<feature type="domain" description="BTB" evidence="1">
    <location>
        <begin position="218"/>
        <end position="279"/>
    </location>
</feature>
<dbReference type="GO" id="GO:0030163">
    <property type="term" value="P:protein catabolic process"/>
    <property type="evidence" value="ECO:0007669"/>
    <property type="project" value="UniProtKB-ARBA"/>
</dbReference>
<keyword evidence="3" id="KW-1185">Reference proteome</keyword>